<gene>
    <name evidence="1" type="ordered locus">CT1404</name>
</gene>
<sequence>MIVFDAAKRSSFAGENNRPEPVIAHFSYIGRKSTAG</sequence>
<dbReference type="STRING" id="194439.CT1404"/>
<dbReference type="Proteomes" id="UP000001007">
    <property type="component" value="Chromosome"/>
</dbReference>
<dbReference type="KEGG" id="cte:CT1404"/>
<dbReference type="HOGENOM" id="CLU_3355301_0_0_10"/>
<protein>
    <submittedName>
        <fullName evidence="1">Uncharacterized protein</fullName>
    </submittedName>
</protein>
<dbReference type="EnsemblBacteria" id="AAM72632">
    <property type="protein sequence ID" value="AAM72632"/>
    <property type="gene ID" value="CT1404"/>
</dbReference>
<evidence type="ECO:0000313" key="1">
    <source>
        <dbReference type="EMBL" id="AAM72632.1"/>
    </source>
</evidence>
<proteinExistence type="predicted"/>
<dbReference type="EMBL" id="AE006470">
    <property type="protein sequence ID" value="AAM72632.1"/>
    <property type="molecule type" value="Genomic_DNA"/>
</dbReference>
<keyword evidence="2" id="KW-1185">Reference proteome</keyword>
<name>Q8KCL1_CHLTE</name>
<organism evidence="1 2">
    <name type="scientific">Chlorobaculum tepidum (strain ATCC 49652 / DSM 12025 / NBRC 103806 / TLS)</name>
    <name type="common">Chlorobium tepidum</name>
    <dbReference type="NCBI Taxonomy" id="194439"/>
    <lineage>
        <taxon>Bacteria</taxon>
        <taxon>Pseudomonadati</taxon>
        <taxon>Chlorobiota</taxon>
        <taxon>Chlorobiia</taxon>
        <taxon>Chlorobiales</taxon>
        <taxon>Chlorobiaceae</taxon>
        <taxon>Chlorobaculum</taxon>
    </lineage>
</organism>
<reference evidence="1 2" key="1">
    <citation type="journal article" date="2002" name="Proc. Natl. Acad. Sci. U.S.A.">
        <title>The complete genome sequence of Chlorobium tepidum TLS, a photosynthetic, anaerobic, green-sulfur bacterium.</title>
        <authorList>
            <person name="Eisen J.A."/>
            <person name="Nelson K.E."/>
            <person name="Paulsen I.T."/>
            <person name="Heidelberg J.F."/>
            <person name="Wu M."/>
            <person name="Dodson R.J."/>
            <person name="Deboy R."/>
            <person name="Gwinn M.L."/>
            <person name="Nelson W.C."/>
            <person name="Haft D.H."/>
            <person name="Hickey E.K."/>
            <person name="Peterson J.D."/>
            <person name="Durkin A.S."/>
            <person name="Kolonay J.L."/>
            <person name="Yang F."/>
            <person name="Holt I."/>
            <person name="Umayam L.A."/>
            <person name="Mason T."/>
            <person name="Brenner M."/>
            <person name="Shea T.P."/>
            <person name="Parksey D."/>
            <person name="Nierman W.C."/>
            <person name="Feldblyum T.V."/>
            <person name="Hansen C.L."/>
            <person name="Craven M.B."/>
            <person name="Radune D."/>
            <person name="Vamathevan J."/>
            <person name="Khouri H."/>
            <person name="White O."/>
            <person name="Gruber T.M."/>
            <person name="Ketchum K.A."/>
            <person name="Venter J.C."/>
            <person name="Tettelin H."/>
            <person name="Bryant D.A."/>
            <person name="Fraser C.M."/>
        </authorList>
    </citation>
    <scope>NUCLEOTIDE SEQUENCE [LARGE SCALE GENOMIC DNA]</scope>
    <source>
        <strain evidence="2">ATCC 49652 / DSM 12025 / NBRC 103806 / TLS</strain>
    </source>
</reference>
<evidence type="ECO:0000313" key="2">
    <source>
        <dbReference type="Proteomes" id="UP000001007"/>
    </source>
</evidence>
<dbReference type="AlphaFoldDB" id="Q8KCL1"/>
<accession>Q8KCL1</accession>